<dbReference type="InterPro" id="IPR036390">
    <property type="entry name" value="WH_DNA-bd_sf"/>
</dbReference>
<evidence type="ECO:0000256" key="2">
    <source>
        <dbReference type="ARBA" id="ARBA00023015"/>
    </source>
</evidence>
<evidence type="ECO:0000259" key="5">
    <source>
        <dbReference type="PROSITE" id="PS50931"/>
    </source>
</evidence>
<dbReference type="Gene3D" id="1.10.10.10">
    <property type="entry name" value="Winged helix-like DNA-binding domain superfamily/Winged helix DNA-binding domain"/>
    <property type="match status" value="1"/>
</dbReference>
<dbReference type="InterPro" id="IPR036388">
    <property type="entry name" value="WH-like_DNA-bd_sf"/>
</dbReference>
<keyword evidence="2" id="KW-0805">Transcription regulation</keyword>
<dbReference type="Pfam" id="PF03466">
    <property type="entry name" value="LysR_substrate"/>
    <property type="match status" value="1"/>
</dbReference>
<dbReference type="Gene3D" id="3.40.190.10">
    <property type="entry name" value="Periplasmic binding protein-like II"/>
    <property type="match status" value="2"/>
</dbReference>
<evidence type="ECO:0000313" key="6">
    <source>
        <dbReference type="EMBL" id="EPE01137.1"/>
    </source>
</evidence>
<comment type="caution">
    <text evidence="6">The sequence shown here is derived from an EMBL/GenBank/DDBJ whole genome shotgun (WGS) entry which is preliminary data.</text>
</comment>
<keyword evidence="3" id="KW-0238">DNA-binding</keyword>
<dbReference type="PATRIC" id="fig|1203554.3.peg.433"/>
<dbReference type="SUPFAM" id="SSF53850">
    <property type="entry name" value="Periplasmic binding protein-like II"/>
    <property type="match status" value="1"/>
</dbReference>
<accession>S3BLC0</accession>
<feature type="domain" description="HTH lysR-type" evidence="5">
    <location>
        <begin position="7"/>
        <end position="64"/>
    </location>
</feature>
<evidence type="ECO:0000313" key="7">
    <source>
        <dbReference type="Proteomes" id="UP000014400"/>
    </source>
</evidence>
<evidence type="ECO:0000256" key="4">
    <source>
        <dbReference type="ARBA" id="ARBA00023163"/>
    </source>
</evidence>
<dbReference type="STRING" id="1203554.HMPREF1476_00448"/>
<dbReference type="AlphaFoldDB" id="S3BLC0"/>
<dbReference type="Proteomes" id="UP000014400">
    <property type="component" value="Unassembled WGS sequence"/>
</dbReference>
<keyword evidence="4" id="KW-0804">Transcription</keyword>
<dbReference type="eggNOG" id="COG0583">
    <property type="taxonomic scope" value="Bacteria"/>
</dbReference>
<dbReference type="EMBL" id="ATCF01000005">
    <property type="protein sequence ID" value="EPE01137.1"/>
    <property type="molecule type" value="Genomic_DNA"/>
</dbReference>
<dbReference type="PROSITE" id="PS50931">
    <property type="entry name" value="HTH_LYSR"/>
    <property type="match status" value="1"/>
</dbReference>
<evidence type="ECO:0000256" key="3">
    <source>
        <dbReference type="ARBA" id="ARBA00023125"/>
    </source>
</evidence>
<reference evidence="6 7" key="1">
    <citation type="submission" date="2013-04" db="EMBL/GenBank/DDBJ databases">
        <title>The Genome Sequence of Sutterella wadsworthensis HGA0223.</title>
        <authorList>
            <consortium name="The Broad Institute Genomics Platform"/>
            <person name="Earl A."/>
            <person name="Ward D."/>
            <person name="Feldgarden M."/>
            <person name="Gevers D."/>
            <person name="Schmidt T.M."/>
            <person name="Dover J."/>
            <person name="Dai D."/>
            <person name="Walker B."/>
            <person name="Young S."/>
            <person name="Zeng Q."/>
            <person name="Gargeya S."/>
            <person name="Fitzgerald M."/>
            <person name="Haas B."/>
            <person name="Abouelleil A."/>
            <person name="Allen A.W."/>
            <person name="Alvarado L."/>
            <person name="Arachchi H.M."/>
            <person name="Berlin A.M."/>
            <person name="Chapman S.B."/>
            <person name="Gainer-Dewar J."/>
            <person name="Goldberg J."/>
            <person name="Griggs A."/>
            <person name="Gujja S."/>
            <person name="Hansen M."/>
            <person name="Howarth C."/>
            <person name="Imamovic A."/>
            <person name="Ireland A."/>
            <person name="Larimer J."/>
            <person name="McCowan C."/>
            <person name="Murphy C."/>
            <person name="Pearson M."/>
            <person name="Poon T.W."/>
            <person name="Priest M."/>
            <person name="Roberts A."/>
            <person name="Saif S."/>
            <person name="Shea T."/>
            <person name="Sisk P."/>
            <person name="Sykes S."/>
            <person name="Wortman J."/>
            <person name="Nusbaum C."/>
            <person name="Birren B."/>
        </authorList>
    </citation>
    <scope>NUCLEOTIDE SEQUENCE [LARGE SCALE GENOMIC DNA]</scope>
    <source>
        <strain evidence="6 7">HGA0223</strain>
    </source>
</reference>
<protein>
    <recommendedName>
        <fullName evidence="5">HTH lysR-type domain-containing protein</fullName>
    </recommendedName>
</protein>
<dbReference type="HOGENOM" id="CLU_039613_39_0_4"/>
<dbReference type="SUPFAM" id="SSF46785">
    <property type="entry name" value="Winged helix' DNA-binding domain"/>
    <property type="match status" value="1"/>
</dbReference>
<dbReference type="Pfam" id="PF00126">
    <property type="entry name" value="HTH_1"/>
    <property type="match status" value="1"/>
</dbReference>
<gene>
    <name evidence="6" type="ORF">HMPREF1476_00448</name>
</gene>
<sequence length="307" mass="33675">MQLDRTPPYSSLLLLKTLCGKRNLAAAAEVLGLSASSASRHLSEMRELFDDKLFTRFPGGLVPTRRALEIAAQSEPILDGYAALMRPARFNPAEMTREVRIGCADNAPFSLFPKFADCLLQQAPNITISFLPLAEDRFLQLSSGELDFVVSPVMAVPPGLRSIVIGRNEYVLAAGFGSPLAAESRTSPLSTERVLQESFADVCFRTQPGAPYTTLREIAFPDWREARSSLRTTNFLSAVTTLSSSRLIMVLPKKTADTLANAGLVAIVETQAKSVVQTPHLIWHHRTDQDLAMQWVRSVLLSSAQET</sequence>
<dbReference type="PANTHER" id="PTHR30118:SF15">
    <property type="entry name" value="TRANSCRIPTIONAL REGULATORY PROTEIN"/>
    <property type="match status" value="1"/>
</dbReference>
<dbReference type="InterPro" id="IPR050389">
    <property type="entry name" value="LysR-type_TF"/>
</dbReference>
<comment type="similarity">
    <text evidence="1">Belongs to the LysR transcriptional regulatory family.</text>
</comment>
<dbReference type="GO" id="GO:0003677">
    <property type="term" value="F:DNA binding"/>
    <property type="evidence" value="ECO:0007669"/>
    <property type="project" value="UniProtKB-KW"/>
</dbReference>
<name>S3BLC0_9BURK</name>
<dbReference type="InterPro" id="IPR005119">
    <property type="entry name" value="LysR_subst-bd"/>
</dbReference>
<dbReference type="PANTHER" id="PTHR30118">
    <property type="entry name" value="HTH-TYPE TRANSCRIPTIONAL REGULATOR LEUO-RELATED"/>
    <property type="match status" value="1"/>
</dbReference>
<dbReference type="RefSeq" id="WP_016473834.1">
    <property type="nucleotide sequence ID" value="NZ_KE150480.1"/>
</dbReference>
<dbReference type="InterPro" id="IPR000847">
    <property type="entry name" value="LysR_HTH_N"/>
</dbReference>
<dbReference type="GO" id="GO:0003700">
    <property type="term" value="F:DNA-binding transcription factor activity"/>
    <property type="evidence" value="ECO:0007669"/>
    <property type="project" value="InterPro"/>
</dbReference>
<organism evidence="6 7">
    <name type="scientific">Sutterella wadsworthensis HGA0223</name>
    <dbReference type="NCBI Taxonomy" id="1203554"/>
    <lineage>
        <taxon>Bacteria</taxon>
        <taxon>Pseudomonadati</taxon>
        <taxon>Pseudomonadota</taxon>
        <taxon>Betaproteobacteria</taxon>
        <taxon>Burkholderiales</taxon>
        <taxon>Sutterellaceae</taxon>
        <taxon>Sutterella</taxon>
    </lineage>
</organism>
<proteinExistence type="inferred from homology"/>
<keyword evidence="7" id="KW-1185">Reference proteome</keyword>
<evidence type="ECO:0000256" key="1">
    <source>
        <dbReference type="ARBA" id="ARBA00009437"/>
    </source>
</evidence>